<accession>A0ABV8DP85</accession>
<name>A0ABV8DP85_9NOCA</name>
<keyword evidence="2" id="KW-1185">Reference proteome</keyword>
<evidence type="ECO:0000313" key="1">
    <source>
        <dbReference type="EMBL" id="MFC3961510.1"/>
    </source>
</evidence>
<sequence length="91" mass="9711">MSVLGLTKLAWDLEHVDGLLDSYRANPDTVLAGYDIDAGEAVAVAELDAHFLRADGMNPVALRNLLVLLGIPHGRLYTHAQPESPARHAGG</sequence>
<gene>
    <name evidence="1" type="ORF">ACFO0B_05850</name>
</gene>
<dbReference type="Proteomes" id="UP001595696">
    <property type="component" value="Unassembled WGS sequence"/>
</dbReference>
<proteinExistence type="predicted"/>
<reference evidence="2" key="1">
    <citation type="journal article" date="2019" name="Int. J. Syst. Evol. Microbiol.">
        <title>The Global Catalogue of Microorganisms (GCM) 10K type strain sequencing project: providing services to taxonomists for standard genome sequencing and annotation.</title>
        <authorList>
            <consortium name="The Broad Institute Genomics Platform"/>
            <consortium name="The Broad Institute Genome Sequencing Center for Infectious Disease"/>
            <person name="Wu L."/>
            <person name="Ma J."/>
        </authorList>
    </citation>
    <scope>NUCLEOTIDE SEQUENCE [LARGE SCALE GENOMIC DNA]</scope>
    <source>
        <strain evidence="2">CGMCC 4.7330</strain>
    </source>
</reference>
<dbReference type="EMBL" id="JBHSAX010000005">
    <property type="protein sequence ID" value="MFC3961510.1"/>
    <property type="molecule type" value="Genomic_DNA"/>
</dbReference>
<organism evidence="1 2">
    <name type="scientific">Nocardia jiangsuensis</name>
    <dbReference type="NCBI Taxonomy" id="1691563"/>
    <lineage>
        <taxon>Bacteria</taxon>
        <taxon>Bacillati</taxon>
        <taxon>Actinomycetota</taxon>
        <taxon>Actinomycetes</taxon>
        <taxon>Mycobacteriales</taxon>
        <taxon>Nocardiaceae</taxon>
        <taxon>Nocardia</taxon>
    </lineage>
</organism>
<protein>
    <recommendedName>
        <fullName evidence="3">Aromatic-ring opening dioxygenase LigAB LigA subunit</fullName>
    </recommendedName>
</protein>
<evidence type="ECO:0000313" key="2">
    <source>
        <dbReference type="Proteomes" id="UP001595696"/>
    </source>
</evidence>
<dbReference type="RefSeq" id="WP_378611260.1">
    <property type="nucleotide sequence ID" value="NZ_JBHSAX010000005.1"/>
</dbReference>
<comment type="caution">
    <text evidence="1">The sequence shown here is derived from an EMBL/GenBank/DDBJ whole genome shotgun (WGS) entry which is preliminary data.</text>
</comment>
<dbReference type="Gene3D" id="1.10.700.10">
    <property type="entry name" value="Dioxygenase LigAB, LigA subunit"/>
    <property type="match status" value="1"/>
</dbReference>
<evidence type="ECO:0008006" key="3">
    <source>
        <dbReference type="Google" id="ProtNLM"/>
    </source>
</evidence>
<dbReference type="InterPro" id="IPR036622">
    <property type="entry name" value="LigA_sf"/>
</dbReference>